<accession>A0ABP8DXL7</accession>
<evidence type="ECO:0000313" key="2">
    <source>
        <dbReference type="EMBL" id="GAA4264735.1"/>
    </source>
</evidence>
<feature type="transmembrane region" description="Helical" evidence="1">
    <location>
        <begin position="52"/>
        <end position="72"/>
    </location>
</feature>
<keyword evidence="1" id="KW-0812">Transmembrane</keyword>
<protein>
    <submittedName>
        <fullName evidence="2">Uncharacterized protein</fullName>
    </submittedName>
</protein>
<feature type="transmembrane region" description="Helical" evidence="1">
    <location>
        <begin position="78"/>
        <end position="99"/>
    </location>
</feature>
<gene>
    <name evidence="2" type="ORF">GCM10022256_03470</name>
</gene>
<sequence>MAVDGGTPGCFEHGARLYAVPSDSAFSVEETRSSYTRSDAARRRGNRPRVHWSAFVGGVLGGAFIDFSAWHTSRLTDGTALAMMFGLGGVVGFATAIGIREALVGRPHEEQVVRLPAIQIPGDIARSAPDDSTPDELVLWSVLTRRYRAARVALDELPFQSNAADASTASRTGTLTPALTQADAELAYVVARHDYEPVAELLGLRLER</sequence>
<evidence type="ECO:0000313" key="3">
    <source>
        <dbReference type="Proteomes" id="UP001501594"/>
    </source>
</evidence>
<dbReference type="Proteomes" id="UP001501594">
    <property type="component" value="Unassembled WGS sequence"/>
</dbReference>
<organism evidence="2 3">
    <name type="scientific">Frondihabitans peucedani</name>
    <dbReference type="NCBI Taxonomy" id="598626"/>
    <lineage>
        <taxon>Bacteria</taxon>
        <taxon>Bacillati</taxon>
        <taxon>Actinomycetota</taxon>
        <taxon>Actinomycetes</taxon>
        <taxon>Micrococcales</taxon>
        <taxon>Microbacteriaceae</taxon>
        <taxon>Frondihabitans</taxon>
    </lineage>
</organism>
<name>A0ABP8DXL7_9MICO</name>
<keyword evidence="1" id="KW-1133">Transmembrane helix</keyword>
<keyword evidence="3" id="KW-1185">Reference proteome</keyword>
<proteinExistence type="predicted"/>
<dbReference type="EMBL" id="BAABAU010000001">
    <property type="protein sequence ID" value="GAA4264735.1"/>
    <property type="molecule type" value="Genomic_DNA"/>
</dbReference>
<keyword evidence="1" id="KW-0472">Membrane</keyword>
<evidence type="ECO:0000256" key="1">
    <source>
        <dbReference type="SAM" id="Phobius"/>
    </source>
</evidence>
<comment type="caution">
    <text evidence="2">The sequence shown here is derived from an EMBL/GenBank/DDBJ whole genome shotgun (WGS) entry which is preliminary data.</text>
</comment>
<dbReference type="RefSeq" id="WP_344793315.1">
    <property type="nucleotide sequence ID" value="NZ_BAABAU010000001.1"/>
</dbReference>
<reference evidence="3" key="1">
    <citation type="journal article" date="2019" name="Int. J. Syst. Evol. Microbiol.">
        <title>The Global Catalogue of Microorganisms (GCM) 10K type strain sequencing project: providing services to taxonomists for standard genome sequencing and annotation.</title>
        <authorList>
            <consortium name="The Broad Institute Genomics Platform"/>
            <consortium name="The Broad Institute Genome Sequencing Center for Infectious Disease"/>
            <person name="Wu L."/>
            <person name="Ma J."/>
        </authorList>
    </citation>
    <scope>NUCLEOTIDE SEQUENCE [LARGE SCALE GENOMIC DNA]</scope>
    <source>
        <strain evidence="3">JCM 17442</strain>
    </source>
</reference>